<reference evidence="6 7" key="1">
    <citation type="submission" date="2019-05" db="EMBL/GenBank/DDBJ databases">
        <title>Polaribacter aestuariivivens sp. nov., isolated from a tidal flat.</title>
        <authorList>
            <person name="Yoon J.-H."/>
        </authorList>
    </citation>
    <scope>NUCLEOTIDE SEQUENCE [LARGE SCALE GENOMIC DNA]</scope>
    <source>
        <strain evidence="6 7">DBTF-3</strain>
    </source>
</reference>
<accession>A0A5S3N7T0</accession>
<gene>
    <name evidence="6" type="ORF">FDT66_07520</name>
</gene>
<name>A0A5S3N7T0_9FLAO</name>
<dbReference type="Pfam" id="PF16990">
    <property type="entry name" value="CBM_35"/>
    <property type="match status" value="1"/>
</dbReference>
<evidence type="ECO:0000259" key="5">
    <source>
        <dbReference type="PROSITE" id="PS51762"/>
    </source>
</evidence>
<dbReference type="EMBL" id="VANR01000003">
    <property type="protein sequence ID" value="TMM30604.1"/>
    <property type="molecule type" value="Genomic_DNA"/>
</dbReference>
<dbReference type="Pfam" id="PF00722">
    <property type="entry name" value="Glyco_hydro_16"/>
    <property type="match status" value="1"/>
</dbReference>
<evidence type="ECO:0000259" key="4">
    <source>
        <dbReference type="PROSITE" id="PS51175"/>
    </source>
</evidence>
<feature type="chain" id="PRO_5024298913" evidence="3">
    <location>
        <begin position="31"/>
        <end position="720"/>
    </location>
</feature>
<keyword evidence="6" id="KW-0378">Hydrolase</keyword>
<dbReference type="InterPro" id="IPR028974">
    <property type="entry name" value="TSP_type-3_rpt"/>
</dbReference>
<keyword evidence="2 3" id="KW-0732">Signal</keyword>
<dbReference type="SUPFAM" id="SSF103647">
    <property type="entry name" value="TSP type-3 repeat"/>
    <property type="match status" value="1"/>
</dbReference>
<sequence length="720" mass="80409">MNSKHFLKAFSCKSYYLLFLSLFISQNLLFSQDLVDAETPSNAKPNGLNLEGDWKMTFSDEFNDTEVDSSKWFILNSSRSRAARPGLGINQWFWRPKNVLEDAGNLILKVEKYNATTMTCGSINSNNRFEKAFGYYETRIKIAQADKGTHTAFWFQGDNMGNVDGTARDGAEIDVFESAWTGDYTKSVIHIDGYGASHQANTKQYSTPGIHEGFHTFGLLWTPDFLKIYYDGELKITYSDPKWVPQVPEYIWLSDGASFGFSGDNFTREPIGFITQAYVDYVRVWELDDYSCLSPDRELESLTFSNEADTTAEIVSNAAASNGKQVRLEANKVGDEIIFKNICHSQAGYYKYELSGLTYNTFGKYKASIEVAENIWQPFDQVIDFYTENPSQVSQIFGAIYLEAGSYNIKFTAVGKNENSTGYWGVFDKLSLQSSANYDDTLLSNINSEILWTGEAEDATYTGANALQNCNNASNGKYINLNQVQTKNLKFTNVDVSETGTYLLKVNYISGDNRNAIVYVNGALLANVSFQKSGVWCHDGGEMADYYTSVNLNAGTNTIAFFKGDGNMPIFDKISILNAPPDNDRDGIPDAYDIDDDNDTIVDLADNCINIPNTDQKDSNGNGVGNACGVNALSIDSFDQNNSLLIYPNPTKGKITINKKSEKNLLRLEIFGVTGKKVDTQILETKISTISLPLGLFEGIYIFKFSSYNKVFFRKVMLTK</sequence>
<dbReference type="PROSITE" id="PS51175">
    <property type="entry name" value="CBM6"/>
    <property type="match status" value="1"/>
</dbReference>
<dbReference type="Pfam" id="PF18962">
    <property type="entry name" value="Por_Secre_tail"/>
    <property type="match status" value="1"/>
</dbReference>
<keyword evidence="7" id="KW-1185">Reference proteome</keyword>
<evidence type="ECO:0000256" key="1">
    <source>
        <dbReference type="ARBA" id="ARBA00006865"/>
    </source>
</evidence>
<feature type="domain" description="GH16" evidence="5">
    <location>
        <begin position="37"/>
        <end position="290"/>
    </location>
</feature>
<comment type="similarity">
    <text evidence="1">Belongs to the glycosyl hydrolase 16 family.</text>
</comment>
<comment type="caution">
    <text evidence="6">The sequence shown here is derived from an EMBL/GenBank/DDBJ whole genome shotgun (WGS) entry which is preliminary data.</text>
</comment>
<dbReference type="OrthoDB" id="973752at2"/>
<dbReference type="SUPFAM" id="SSF49785">
    <property type="entry name" value="Galactose-binding domain-like"/>
    <property type="match status" value="1"/>
</dbReference>
<dbReference type="AlphaFoldDB" id="A0A5S3N7T0"/>
<dbReference type="PANTHER" id="PTHR10963:SF55">
    <property type="entry name" value="GLYCOSIDE HYDROLASE FAMILY 16 PROTEIN"/>
    <property type="match status" value="1"/>
</dbReference>
<dbReference type="InterPro" id="IPR008979">
    <property type="entry name" value="Galactose-bd-like_sf"/>
</dbReference>
<dbReference type="Gene3D" id="2.60.120.260">
    <property type="entry name" value="Galactose-binding domain-like"/>
    <property type="match status" value="1"/>
</dbReference>
<dbReference type="Gene3D" id="2.60.120.200">
    <property type="match status" value="1"/>
</dbReference>
<protein>
    <submittedName>
        <fullName evidence="6">Glycosyl hydrolase family protein</fullName>
    </submittedName>
</protein>
<dbReference type="SUPFAM" id="SSF49899">
    <property type="entry name" value="Concanavalin A-like lectins/glucanases"/>
    <property type="match status" value="1"/>
</dbReference>
<dbReference type="InterPro" id="IPR005084">
    <property type="entry name" value="CBM6"/>
</dbReference>
<feature type="domain" description="CBM6" evidence="4">
    <location>
        <begin position="452"/>
        <end position="577"/>
    </location>
</feature>
<dbReference type="NCBIfam" id="TIGR04183">
    <property type="entry name" value="Por_Secre_tail"/>
    <property type="match status" value="1"/>
</dbReference>
<dbReference type="GO" id="GO:0005509">
    <property type="term" value="F:calcium ion binding"/>
    <property type="evidence" value="ECO:0007669"/>
    <property type="project" value="InterPro"/>
</dbReference>
<dbReference type="PANTHER" id="PTHR10963">
    <property type="entry name" value="GLYCOSYL HYDROLASE-RELATED"/>
    <property type="match status" value="1"/>
</dbReference>
<dbReference type="InterPro" id="IPR050546">
    <property type="entry name" value="Glycosyl_Hydrlase_16"/>
</dbReference>
<feature type="signal peptide" evidence="3">
    <location>
        <begin position="1"/>
        <end position="30"/>
    </location>
</feature>
<evidence type="ECO:0000313" key="7">
    <source>
        <dbReference type="Proteomes" id="UP000307140"/>
    </source>
</evidence>
<dbReference type="Proteomes" id="UP000307140">
    <property type="component" value="Unassembled WGS sequence"/>
</dbReference>
<evidence type="ECO:0000256" key="2">
    <source>
        <dbReference type="ARBA" id="ARBA00022729"/>
    </source>
</evidence>
<dbReference type="InterPro" id="IPR026444">
    <property type="entry name" value="Secre_tail"/>
</dbReference>
<organism evidence="6 7">
    <name type="scientific">Polaribacter aestuariivivens</name>
    <dbReference type="NCBI Taxonomy" id="2304626"/>
    <lineage>
        <taxon>Bacteria</taxon>
        <taxon>Pseudomonadati</taxon>
        <taxon>Bacteroidota</taxon>
        <taxon>Flavobacteriia</taxon>
        <taxon>Flavobacteriales</taxon>
        <taxon>Flavobacteriaceae</taxon>
    </lineage>
</organism>
<dbReference type="CDD" id="cd00413">
    <property type="entry name" value="Glyco_hydrolase_16"/>
    <property type="match status" value="1"/>
</dbReference>
<proteinExistence type="inferred from homology"/>
<dbReference type="GO" id="GO:0005975">
    <property type="term" value="P:carbohydrate metabolic process"/>
    <property type="evidence" value="ECO:0007669"/>
    <property type="project" value="InterPro"/>
</dbReference>
<dbReference type="PROSITE" id="PS51762">
    <property type="entry name" value="GH16_2"/>
    <property type="match status" value="1"/>
</dbReference>
<dbReference type="InterPro" id="IPR013320">
    <property type="entry name" value="ConA-like_dom_sf"/>
</dbReference>
<dbReference type="InterPro" id="IPR000757">
    <property type="entry name" value="Beta-glucanase-like"/>
</dbReference>
<dbReference type="GO" id="GO:0030246">
    <property type="term" value="F:carbohydrate binding"/>
    <property type="evidence" value="ECO:0007669"/>
    <property type="project" value="InterPro"/>
</dbReference>
<evidence type="ECO:0000256" key="3">
    <source>
        <dbReference type="SAM" id="SignalP"/>
    </source>
</evidence>
<dbReference type="GO" id="GO:0004553">
    <property type="term" value="F:hydrolase activity, hydrolyzing O-glycosyl compounds"/>
    <property type="evidence" value="ECO:0007669"/>
    <property type="project" value="InterPro"/>
</dbReference>
<dbReference type="RefSeq" id="WP_138535554.1">
    <property type="nucleotide sequence ID" value="NZ_VANR01000003.1"/>
</dbReference>
<dbReference type="CDD" id="cd04081">
    <property type="entry name" value="CBM35_galactosidase-like"/>
    <property type="match status" value="1"/>
</dbReference>
<evidence type="ECO:0000313" key="6">
    <source>
        <dbReference type="EMBL" id="TMM30604.1"/>
    </source>
</evidence>